<feature type="zinc finger region" description="C3H1-type" evidence="5">
    <location>
        <begin position="440"/>
        <end position="468"/>
    </location>
</feature>
<dbReference type="Gene3D" id="4.10.1000.10">
    <property type="entry name" value="Zinc finger, CCCH-type"/>
    <property type="match status" value="1"/>
</dbReference>
<keyword evidence="2 5" id="KW-0863">Zinc-finger</keyword>
<accession>A0A540KXT2</accession>
<keyword evidence="3 5" id="KW-0862">Zinc</keyword>
<evidence type="ECO:0000256" key="3">
    <source>
        <dbReference type="ARBA" id="ARBA00022833"/>
    </source>
</evidence>
<feature type="domain" description="C3H1-type" evidence="7">
    <location>
        <begin position="244"/>
        <end position="272"/>
    </location>
</feature>
<keyword evidence="4" id="KW-0238">DNA-binding</keyword>
<dbReference type="SMART" id="SM00356">
    <property type="entry name" value="ZnF_C3H1"/>
    <property type="match status" value="4"/>
</dbReference>
<dbReference type="InterPro" id="IPR036855">
    <property type="entry name" value="Znf_CCCH_sf"/>
</dbReference>
<evidence type="ECO:0000259" key="7">
    <source>
        <dbReference type="PROSITE" id="PS50103"/>
    </source>
</evidence>
<feature type="domain" description="C3H1-type" evidence="7">
    <location>
        <begin position="440"/>
        <end position="468"/>
    </location>
</feature>
<feature type="zinc finger region" description="C3H1-type" evidence="5">
    <location>
        <begin position="244"/>
        <end position="272"/>
    </location>
</feature>
<dbReference type="PANTHER" id="PTHR12506:SF20">
    <property type="entry name" value="ZINC FINGER CCCH DOMAIN-CONTAINING PROTEIN 67"/>
    <property type="match status" value="1"/>
</dbReference>
<dbReference type="Pfam" id="PF14608">
    <property type="entry name" value="zf-CCCH_2"/>
    <property type="match status" value="1"/>
</dbReference>
<proteinExistence type="predicted"/>
<dbReference type="EMBL" id="VIEB01000878">
    <property type="protein sequence ID" value="TQD79033.1"/>
    <property type="molecule type" value="Genomic_DNA"/>
</dbReference>
<gene>
    <name evidence="8" type="ORF">C1H46_035419</name>
</gene>
<feature type="zinc finger region" description="C3H1-type" evidence="5">
    <location>
        <begin position="327"/>
        <end position="355"/>
    </location>
</feature>
<dbReference type="GO" id="GO:0003729">
    <property type="term" value="F:mRNA binding"/>
    <property type="evidence" value="ECO:0007669"/>
    <property type="project" value="TreeGrafter"/>
</dbReference>
<evidence type="ECO:0000256" key="6">
    <source>
        <dbReference type="SAM" id="MobiDB-lite"/>
    </source>
</evidence>
<reference evidence="8 9" key="1">
    <citation type="journal article" date="2019" name="G3 (Bethesda)">
        <title>Sequencing of a Wild Apple (Malus baccata) Genome Unravels the Differences Between Cultivated and Wild Apple Species Regarding Disease Resistance and Cold Tolerance.</title>
        <authorList>
            <person name="Chen X."/>
        </authorList>
    </citation>
    <scope>NUCLEOTIDE SEQUENCE [LARGE SCALE GENOMIC DNA]</scope>
    <source>
        <strain evidence="9">cv. Shandingzi</strain>
        <tissue evidence="8">Leaves</tissue>
    </source>
</reference>
<dbReference type="Pfam" id="PF00642">
    <property type="entry name" value="zf-CCCH"/>
    <property type="match status" value="3"/>
</dbReference>
<sequence length="519" mass="58850">MFFSAARIALPVSVSVLVLIYQYFKSGRKSEFSEGVEVPLNPTTSVPSPAPSDLEREILDWIRTLGPDMLNKIRNLDPAFLDAIRNFDRAFSSEISERVDGPLNPPSVSSPAPSDLDSEFREWIRKLHPAVLDELQSDPAFLDEIRNFDPSIINQIGILSLKEKEDKEEEEKRRKCEKEKEEEEKRRKCEKEKEEEEKRRECEKENEKERERESGGGGGGNENGGEVDKKVVEESSRRNQYPLRPEAKDCSYYLKTGNCKFGSNCKFNHPRIRKNKQVSKDKAKLREELEKQQDQAESKYYISPGRRVGVPSVAPALELNFSGLPIRPGEKDCPFYMKTGTCKFETNCKFNHPDPTAAGESRPQSAYGNGRPASLQGLPKSQDIYSETTEWNGYQAPAYLPHRTMPATPPPPYVMNNSVTETNYYGQYAQQKQAEEFPERPGQLVCFYFAQTGDCINKSNCQYHHPKNHTPATPSCTLNDRGLPLRPGQNICTQYSRYGICSSGPTCRFDHPSLSGSFL</sequence>
<evidence type="ECO:0000313" key="9">
    <source>
        <dbReference type="Proteomes" id="UP000315295"/>
    </source>
</evidence>
<evidence type="ECO:0000256" key="5">
    <source>
        <dbReference type="PROSITE-ProRule" id="PRU00723"/>
    </source>
</evidence>
<feature type="domain" description="C3H1-type" evidence="7">
    <location>
        <begin position="486"/>
        <end position="514"/>
    </location>
</feature>
<dbReference type="GO" id="GO:0008270">
    <property type="term" value="F:zinc ion binding"/>
    <property type="evidence" value="ECO:0007669"/>
    <property type="project" value="UniProtKB-KW"/>
</dbReference>
<dbReference type="Proteomes" id="UP000315295">
    <property type="component" value="Unassembled WGS sequence"/>
</dbReference>
<feature type="region of interest" description="Disordered" evidence="6">
    <location>
        <begin position="167"/>
        <end position="240"/>
    </location>
</feature>
<evidence type="ECO:0000313" key="8">
    <source>
        <dbReference type="EMBL" id="TQD79033.1"/>
    </source>
</evidence>
<name>A0A540KXT2_MALBA</name>
<feature type="zinc finger region" description="C3H1-type" evidence="5">
    <location>
        <begin position="486"/>
        <end position="514"/>
    </location>
</feature>
<dbReference type="PROSITE" id="PS50103">
    <property type="entry name" value="ZF_C3H1"/>
    <property type="match status" value="4"/>
</dbReference>
<evidence type="ECO:0000256" key="1">
    <source>
        <dbReference type="ARBA" id="ARBA00022723"/>
    </source>
</evidence>
<dbReference type="GO" id="GO:0003677">
    <property type="term" value="F:DNA binding"/>
    <property type="evidence" value="ECO:0007669"/>
    <property type="project" value="UniProtKB-KW"/>
</dbReference>
<dbReference type="InterPro" id="IPR050974">
    <property type="entry name" value="Plant_ZF_CCCH"/>
</dbReference>
<protein>
    <recommendedName>
        <fullName evidence="7">C3H1-type domain-containing protein</fullName>
    </recommendedName>
</protein>
<feature type="compositionally biased region" description="Basic and acidic residues" evidence="6">
    <location>
        <begin position="167"/>
        <end position="214"/>
    </location>
</feature>
<comment type="caution">
    <text evidence="8">The sequence shown here is derived from an EMBL/GenBank/DDBJ whole genome shotgun (WGS) entry which is preliminary data.</text>
</comment>
<keyword evidence="9" id="KW-1185">Reference proteome</keyword>
<feature type="domain" description="C3H1-type" evidence="7">
    <location>
        <begin position="327"/>
        <end position="355"/>
    </location>
</feature>
<dbReference type="Gene3D" id="2.30.30.1190">
    <property type="match status" value="2"/>
</dbReference>
<evidence type="ECO:0000256" key="2">
    <source>
        <dbReference type="ARBA" id="ARBA00022771"/>
    </source>
</evidence>
<dbReference type="SUPFAM" id="SSF90229">
    <property type="entry name" value="CCCH zinc finger"/>
    <property type="match status" value="3"/>
</dbReference>
<feature type="region of interest" description="Disordered" evidence="6">
    <location>
        <begin position="354"/>
        <end position="378"/>
    </location>
</feature>
<feature type="compositionally biased region" description="Basic and acidic residues" evidence="6">
    <location>
        <begin position="226"/>
        <end position="237"/>
    </location>
</feature>
<organism evidence="8 9">
    <name type="scientific">Malus baccata</name>
    <name type="common">Siberian crab apple</name>
    <name type="synonym">Pyrus baccata</name>
    <dbReference type="NCBI Taxonomy" id="106549"/>
    <lineage>
        <taxon>Eukaryota</taxon>
        <taxon>Viridiplantae</taxon>
        <taxon>Streptophyta</taxon>
        <taxon>Embryophyta</taxon>
        <taxon>Tracheophyta</taxon>
        <taxon>Spermatophyta</taxon>
        <taxon>Magnoliopsida</taxon>
        <taxon>eudicotyledons</taxon>
        <taxon>Gunneridae</taxon>
        <taxon>Pentapetalae</taxon>
        <taxon>rosids</taxon>
        <taxon>fabids</taxon>
        <taxon>Rosales</taxon>
        <taxon>Rosaceae</taxon>
        <taxon>Amygdaloideae</taxon>
        <taxon>Maleae</taxon>
        <taxon>Malus</taxon>
    </lineage>
</organism>
<dbReference type="InterPro" id="IPR000571">
    <property type="entry name" value="Znf_CCCH"/>
</dbReference>
<keyword evidence="1 5" id="KW-0479">Metal-binding</keyword>
<dbReference type="AlphaFoldDB" id="A0A540KXT2"/>
<dbReference type="STRING" id="106549.A0A540KXT2"/>
<evidence type="ECO:0000256" key="4">
    <source>
        <dbReference type="ARBA" id="ARBA00023125"/>
    </source>
</evidence>
<dbReference type="PANTHER" id="PTHR12506">
    <property type="entry name" value="PROTEIN PHOSPHATASE RELATED"/>
    <property type="match status" value="1"/>
</dbReference>